<dbReference type="SUPFAM" id="SSF53335">
    <property type="entry name" value="S-adenosyl-L-methionine-dependent methyltransferases"/>
    <property type="match status" value="1"/>
</dbReference>
<reference evidence="6 7" key="1">
    <citation type="submission" date="2019-08" db="EMBL/GenBank/DDBJ databases">
        <title>Genome of Psychroserpens burtonensis ACAM 167.</title>
        <authorList>
            <person name="Bowman J.P."/>
        </authorList>
    </citation>
    <scope>NUCLEOTIDE SEQUENCE [LARGE SCALE GENOMIC DNA]</scope>
    <source>
        <strain evidence="6 7">ACAM 167</strain>
    </source>
</reference>
<keyword evidence="2" id="KW-0698">rRNA processing</keyword>
<keyword evidence="1" id="KW-0963">Cytoplasm</keyword>
<dbReference type="GO" id="GO:0052907">
    <property type="term" value="F:23S rRNA (adenine(1618)-N(6))-methyltransferase activity"/>
    <property type="evidence" value="ECO:0007669"/>
    <property type="project" value="UniProtKB-EC"/>
</dbReference>
<evidence type="ECO:0000256" key="3">
    <source>
        <dbReference type="ARBA" id="ARBA00022603"/>
    </source>
</evidence>
<dbReference type="RefSeq" id="WP_028872700.1">
    <property type="nucleotide sequence ID" value="NZ_VOSB01000021.1"/>
</dbReference>
<dbReference type="Proteomes" id="UP000321938">
    <property type="component" value="Unassembled WGS sequence"/>
</dbReference>
<keyword evidence="4 6" id="KW-0808">Transferase</keyword>
<evidence type="ECO:0000313" key="7">
    <source>
        <dbReference type="Proteomes" id="UP000321938"/>
    </source>
</evidence>
<dbReference type="Gene3D" id="3.40.50.150">
    <property type="entry name" value="Vaccinia Virus protein VP39"/>
    <property type="match status" value="1"/>
</dbReference>
<accession>A0A5C7B5E0</accession>
<dbReference type="EC" id="2.1.1.181" evidence="6"/>
<evidence type="ECO:0000256" key="2">
    <source>
        <dbReference type="ARBA" id="ARBA00022552"/>
    </source>
</evidence>
<dbReference type="InterPro" id="IPR016909">
    <property type="entry name" value="rRNA_lsu_MeTfrase_F"/>
</dbReference>
<dbReference type="GO" id="GO:0005737">
    <property type="term" value="C:cytoplasm"/>
    <property type="evidence" value="ECO:0007669"/>
    <property type="project" value="InterPro"/>
</dbReference>
<evidence type="ECO:0000256" key="4">
    <source>
        <dbReference type="ARBA" id="ARBA00022679"/>
    </source>
</evidence>
<dbReference type="InterPro" id="IPR010286">
    <property type="entry name" value="METTL16/RlmF"/>
</dbReference>
<organism evidence="6 7">
    <name type="scientific">Psychroserpens burtonensis</name>
    <dbReference type="NCBI Taxonomy" id="49278"/>
    <lineage>
        <taxon>Bacteria</taxon>
        <taxon>Pseudomonadati</taxon>
        <taxon>Bacteroidota</taxon>
        <taxon>Flavobacteriia</taxon>
        <taxon>Flavobacteriales</taxon>
        <taxon>Flavobacteriaceae</taxon>
        <taxon>Psychroserpens</taxon>
    </lineage>
</organism>
<evidence type="ECO:0000256" key="1">
    <source>
        <dbReference type="ARBA" id="ARBA00022490"/>
    </source>
</evidence>
<dbReference type="STRING" id="1123037.GCA_000425305_02989"/>
<evidence type="ECO:0000313" key="6">
    <source>
        <dbReference type="EMBL" id="TXE16072.1"/>
    </source>
</evidence>
<dbReference type="CDD" id="cd02440">
    <property type="entry name" value="AdoMet_MTases"/>
    <property type="match status" value="1"/>
</dbReference>
<dbReference type="AlphaFoldDB" id="A0A5C7B5E0"/>
<dbReference type="EMBL" id="VOSB01000021">
    <property type="protein sequence ID" value="TXE16072.1"/>
    <property type="molecule type" value="Genomic_DNA"/>
</dbReference>
<comment type="caution">
    <text evidence="6">The sequence shown here is derived from an EMBL/GenBank/DDBJ whole genome shotgun (WGS) entry which is preliminary data.</text>
</comment>
<protein>
    <submittedName>
        <fullName evidence="6">23S rRNA (Adenine(1618)-N(6))-methyltransferase RlmF</fullName>
        <ecNumber evidence="6">2.1.1.181</ecNumber>
    </submittedName>
</protein>
<dbReference type="PIRSF" id="PIRSF029038">
    <property type="entry name" value="Mtase_YbiN_prd"/>
    <property type="match status" value="1"/>
</dbReference>
<gene>
    <name evidence="6" type="primary">rlmF</name>
    <name evidence="6" type="ORF">ES692_14235</name>
</gene>
<dbReference type="OrthoDB" id="1115728at2"/>
<dbReference type="Pfam" id="PF05971">
    <property type="entry name" value="Methyltransf_10"/>
    <property type="match status" value="1"/>
</dbReference>
<keyword evidence="3 6" id="KW-0489">Methyltransferase</keyword>
<evidence type="ECO:0000256" key="5">
    <source>
        <dbReference type="ARBA" id="ARBA00022691"/>
    </source>
</evidence>
<name>A0A5C7B5E0_9FLAO</name>
<keyword evidence="5" id="KW-0949">S-adenosyl-L-methionine</keyword>
<dbReference type="PANTHER" id="PTHR13393:SF0">
    <property type="entry name" value="RNA N6-ADENOSINE-METHYLTRANSFERASE METTL16"/>
    <property type="match status" value="1"/>
</dbReference>
<dbReference type="PANTHER" id="PTHR13393">
    <property type="entry name" value="SAM-DEPENDENT METHYLTRANSFERASE"/>
    <property type="match status" value="1"/>
</dbReference>
<dbReference type="GO" id="GO:0070475">
    <property type="term" value="P:rRNA base methylation"/>
    <property type="evidence" value="ECO:0007669"/>
    <property type="project" value="TreeGrafter"/>
</dbReference>
<sequence>MHKNNKHSKGYDFDLLVKSSPKLEEFVFTNSFGNVTIDFANPKAVKLLNTALLKVHYGIDYWEFSDANLCPPIPGRVEYIHLLNALLKRSEVKENITVLDIGAGATCIYPLLGQAEYGWNFIATEIDSQAMRSAEKIVAKNKLSKSIKLRYQDNEQNILTGIFKSKEKVSAAMCNPPFYKDEAEADENTLLKQKGLGKQTDKVARNFSGTAKELWYPGGEKAFVHNYLYQSSLLKTNCFWYTCLVSKTQHVLSMETSLKKLGATDFKILQISLGNKISRVVAWTFLTEEEQAQWIS</sequence>
<proteinExistence type="predicted"/>
<dbReference type="InterPro" id="IPR029063">
    <property type="entry name" value="SAM-dependent_MTases_sf"/>
</dbReference>
<keyword evidence="7" id="KW-1185">Reference proteome</keyword>
<dbReference type="NCBIfam" id="NF008725">
    <property type="entry name" value="PRK11727.1"/>
    <property type="match status" value="1"/>
</dbReference>